<name>A0ABX0A5U4_9BACI</name>
<gene>
    <name evidence="2" type="ORF">GW534_09035</name>
</gene>
<keyword evidence="1" id="KW-0472">Membrane</keyword>
<keyword evidence="1" id="KW-1133">Transmembrane helix</keyword>
<keyword evidence="3" id="KW-1185">Reference proteome</keyword>
<dbReference type="RefSeq" id="WP_161920704.1">
    <property type="nucleotide sequence ID" value="NZ_JAACYS010000037.1"/>
</dbReference>
<comment type="caution">
    <text evidence="2">The sequence shown here is derived from an EMBL/GenBank/DDBJ whole genome shotgun (WGS) entry which is preliminary data.</text>
</comment>
<evidence type="ECO:0000313" key="3">
    <source>
        <dbReference type="Proteomes" id="UP000743899"/>
    </source>
</evidence>
<proteinExistence type="predicted"/>
<accession>A0ABX0A5U4</accession>
<dbReference type="Proteomes" id="UP000743899">
    <property type="component" value="Unassembled WGS sequence"/>
</dbReference>
<evidence type="ECO:0008006" key="4">
    <source>
        <dbReference type="Google" id="ProtNLM"/>
    </source>
</evidence>
<organism evidence="2 3">
    <name type="scientific">Pallidibacillus pasinlerensis</name>
    <dbReference type="NCBI Taxonomy" id="2703818"/>
    <lineage>
        <taxon>Bacteria</taxon>
        <taxon>Bacillati</taxon>
        <taxon>Bacillota</taxon>
        <taxon>Bacilli</taxon>
        <taxon>Bacillales</taxon>
        <taxon>Bacillaceae</taxon>
        <taxon>Pallidibacillus</taxon>
    </lineage>
</organism>
<feature type="transmembrane region" description="Helical" evidence="1">
    <location>
        <begin position="12"/>
        <end position="35"/>
    </location>
</feature>
<protein>
    <recommendedName>
        <fullName evidence="4">Type II secretion system protein</fullName>
    </recommendedName>
</protein>
<evidence type="ECO:0000256" key="1">
    <source>
        <dbReference type="SAM" id="Phobius"/>
    </source>
</evidence>
<sequence>MNNKVKNDKGFIFLEMIISLLIWLILFSTVIPSFLHLTYSRKELLIDHKASELLTNQVIQLIYDEPFREVISETGFPVFTFSLRIENDWKEICVNYESRKNRYKQKCQKVQM</sequence>
<evidence type="ECO:0000313" key="2">
    <source>
        <dbReference type="EMBL" id="NCU17874.1"/>
    </source>
</evidence>
<dbReference type="EMBL" id="JAACYS010000037">
    <property type="protein sequence ID" value="NCU17874.1"/>
    <property type="molecule type" value="Genomic_DNA"/>
</dbReference>
<keyword evidence="1" id="KW-0812">Transmembrane</keyword>
<reference evidence="2 3" key="1">
    <citation type="submission" date="2020-01" db="EMBL/GenBank/DDBJ databases">
        <title>A novel Bacillus sp. from Pasinler.</title>
        <authorList>
            <person name="Adiguzel A."/>
            <person name="Ay H."/>
            <person name="Baltaci M.O."/>
        </authorList>
    </citation>
    <scope>NUCLEOTIDE SEQUENCE [LARGE SCALE GENOMIC DNA]</scope>
    <source>
        <strain evidence="2 3">P1</strain>
    </source>
</reference>